<dbReference type="AlphaFoldDB" id="A0A3L6PQB9"/>
<dbReference type="Gene3D" id="1.10.8.430">
    <property type="entry name" value="Helical domain of apoptotic protease-activating factors"/>
    <property type="match status" value="1"/>
</dbReference>
<dbReference type="PANTHER" id="PTHR23155:SF1075">
    <property type="entry name" value="OS06G0644300 PROTEIN"/>
    <property type="match status" value="1"/>
</dbReference>
<evidence type="ECO:0000259" key="1">
    <source>
        <dbReference type="Pfam" id="PF23559"/>
    </source>
</evidence>
<dbReference type="Gene3D" id="1.10.10.10">
    <property type="entry name" value="Winged helix-like DNA-binding domain superfamily/Winged helix DNA-binding domain"/>
    <property type="match status" value="1"/>
</dbReference>
<feature type="domain" description="Disease resistance protein winged helix" evidence="1">
    <location>
        <begin position="126"/>
        <end position="176"/>
    </location>
</feature>
<name>A0A3L6PQB9_PANMI</name>
<organism evidence="2 3">
    <name type="scientific">Panicum miliaceum</name>
    <name type="common">Proso millet</name>
    <name type="synonym">Broomcorn millet</name>
    <dbReference type="NCBI Taxonomy" id="4540"/>
    <lineage>
        <taxon>Eukaryota</taxon>
        <taxon>Viridiplantae</taxon>
        <taxon>Streptophyta</taxon>
        <taxon>Embryophyta</taxon>
        <taxon>Tracheophyta</taxon>
        <taxon>Spermatophyta</taxon>
        <taxon>Magnoliopsida</taxon>
        <taxon>Liliopsida</taxon>
        <taxon>Poales</taxon>
        <taxon>Poaceae</taxon>
        <taxon>PACMAD clade</taxon>
        <taxon>Panicoideae</taxon>
        <taxon>Panicodae</taxon>
        <taxon>Paniceae</taxon>
        <taxon>Panicinae</taxon>
        <taxon>Panicum</taxon>
        <taxon>Panicum sect. Panicum</taxon>
    </lineage>
</organism>
<dbReference type="InterPro" id="IPR058922">
    <property type="entry name" value="WHD_DRP"/>
</dbReference>
<dbReference type="InterPro" id="IPR036388">
    <property type="entry name" value="WH-like_DNA-bd_sf"/>
</dbReference>
<proteinExistence type="predicted"/>
<dbReference type="STRING" id="4540.A0A3L6PQB9"/>
<dbReference type="OrthoDB" id="777601at2759"/>
<dbReference type="Pfam" id="PF23559">
    <property type="entry name" value="WHD_DRP"/>
    <property type="match status" value="1"/>
</dbReference>
<evidence type="ECO:0000313" key="2">
    <source>
        <dbReference type="EMBL" id="RLM61530.1"/>
    </source>
</evidence>
<dbReference type="InterPro" id="IPR027417">
    <property type="entry name" value="P-loop_NTPase"/>
</dbReference>
<dbReference type="Proteomes" id="UP000275267">
    <property type="component" value="Unassembled WGS sequence"/>
</dbReference>
<comment type="caution">
    <text evidence="2">The sequence shown here is derived from an EMBL/GenBank/DDBJ whole genome shotgun (WGS) entry which is preliminary data.</text>
</comment>
<dbReference type="GO" id="GO:0098542">
    <property type="term" value="P:defense response to other organism"/>
    <property type="evidence" value="ECO:0007669"/>
    <property type="project" value="TreeGrafter"/>
</dbReference>
<dbReference type="InterPro" id="IPR042197">
    <property type="entry name" value="Apaf_helical"/>
</dbReference>
<dbReference type="GO" id="GO:0043531">
    <property type="term" value="F:ADP binding"/>
    <property type="evidence" value="ECO:0007669"/>
    <property type="project" value="InterPro"/>
</dbReference>
<sequence>MKILVTTRDEEIANSIGTITPCKLSPLNNAMCWDIIKKCINFESRDDQQQLEQIGQAIATKCGSVPLAAQALGFMLSRMDLKQWKEVSNSDIWNEPFTENSVLPSLKLTYIAMPQYLRLCFAYCAIFPRGHNIAKDNLIHQWIALDFIKPSNMFSLLQLGEKYVGQLLGMSFLQYSKLTTEIPFRPPPRSLRSGSDGSNASCAEATSFRPLHLAWRCPNTLSEGVARTTALGFTSSFQIPFPPRWP</sequence>
<accession>A0A3L6PQB9</accession>
<dbReference type="PANTHER" id="PTHR23155">
    <property type="entry name" value="DISEASE RESISTANCE PROTEIN RP"/>
    <property type="match status" value="1"/>
</dbReference>
<evidence type="ECO:0000313" key="3">
    <source>
        <dbReference type="Proteomes" id="UP000275267"/>
    </source>
</evidence>
<dbReference type="SUPFAM" id="SSF52540">
    <property type="entry name" value="P-loop containing nucleoside triphosphate hydrolases"/>
    <property type="match status" value="1"/>
</dbReference>
<dbReference type="InterPro" id="IPR044974">
    <property type="entry name" value="Disease_R_plants"/>
</dbReference>
<reference evidence="3" key="1">
    <citation type="journal article" date="2019" name="Nat. Commun.">
        <title>The genome of broomcorn millet.</title>
        <authorList>
            <person name="Zou C."/>
            <person name="Miki D."/>
            <person name="Li D."/>
            <person name="Tang Q."/>
            <person name="Xiao L."/>
            <person name="Rajput S."/>
            <person name="Deng P."/>
            <person name="Jia W."/>
            <person name="Huang R."/>
            <person name="Zhang M."/>
            <person name="Sun Y."/>
            <person name="Hu J."/>
            <person name="Fu X."/>
            <person name="Schnable P.S."/>
            <person name="Li F."/>
            <person name="Zhang H."/>
            <person name="Feng B."/>
            <person name="Zhu X."/>
            <person name="Liu R."/>
            <person name="Schnable J.C."/>
            <person name="Zhu J.-K."/>
            <person name="Zhang H."/>
        </authorList>
    </citation>
    <scope>NUCLEOTIDE SEQUENCE [LARGE SCALE GENOMIC DNA]</scope>
</reference>
<keyword evidence="3" id="KW-1185">Reference proteome</keyword>
<protein>
    <recommendedName>
        <fullName evidence="1">Disease resistance protein winged helix domain-containing protein</fullName>
    </recommendedName>
</protein>
<dbReference type="EMBL" id="PQIB02000016">
    <property type="protein sequence ID" value="RLM61530.1"/>
    <property type="molecule type" value="Genomic_DNA"/>
</dbReference>
<gene>
    <name evidence="2" type="ORF">C2845_PM14G07280</name>
</gene>